<dbReference type="Proteomes" id="UP000167857">
    <property type="component" value="Segment"/>
</dbReference>
<evidence type="ECO:0000313" key="1">
    <source>
        <dbReference type="EMBL" id="ACO35241.1"/>
    </source>
</evidence>
<name>C1JK42_BFDV</name>
<proteinExistence type="predicted"/>
<protein>
    <submittedName>
        <fullName evidence="1">Uncharacterized protein</fullName>
    </submittedName>
</protein>
<dbReference type="EMBL" id="FJ685979">
    <property type="protein sequence ID" value="ACO35241.1"/>
    <property type="molecule type" value="Genomic_DNA"/>
</dbReference>
<sequence>MPDVDFWELSRDFLHFASGHHGSNSSIESAVTVSRHNAQGKYHVPLFTAILLIIRIAPFSALKMTSRQHFLKRAQSLLIFKMEVALQMGGTLLALFPSNDGIVEFVRPQSTDVFDLAVGRVVKGETPTATTRALLGRHGSRACVILRSLRRLTASFTPPYGRARGACSQWLQCPGAPGGG</sequence>
<reference evidence="1 2" key="1">
    <citation type="submission" date="2009-02" db="EMBL/GenBank/DDBJ databases">
        <title>Genetic Analysis of Beak and Feather Disease Viruses Isolated from Psittacines Bird in Thailand.</title>
        <authorList>
            <consortium name="Mahidol University"/>
            <person name="Sariya L."/>
            <person name="Promphiram P."/>
            <person name="Chocharine W."/>
            <person name="Tungsudjai S."/>
            <person name="Phonarkngean R."/>
            <person name="Rattanakorn P."/>
            <person name="Chaichoun K."/>
        </authorList>
    </citation>
    <scope>NUCLEOTIDE SEQUENCE [LARGE SCALE GENOMIC DNA]</scope>
    <source>
        <strain evidence="1">BFDV7</strain>
    </source>
</reference>
<evidence type="ECO:0000313" key="2">
    <source>
        <dbReference type="Proteomes" id="UP000167857"/>
    </source>
</evidence>
<organismHost>
    <name type="scientific">Psittaciformes</name>
    <name type="common">parrots and others</name>
    <dbReference type="NCBI Taxonomy" id="9223"/>
</organismHost>
<accession>C1JK42</accession>
<organismHost>
    <name type="scientific">Gracula</name>
    <dbReference type="NCBI Taxonomy" id="116991"/>
</organismHost>
<organism evidence="1 2">
    <name type="scientific">Beak and feather disease virus</name>
    <name type="common">BFDV</name>
    <dbReference type="NCBI Taxonomy" id="77856"/>
    <lineage>
        <taxon>Viruses</taxon>
        <taxon>Monodnaviria</taxon>
        <taxon>Shotokuvirae</taxon>
        <taxon>Cressdnaviricota</taxon>
        <taxon>Arfiviricetes</taxon>
        <taxon>Cirlivirales</taxon>
        <taxon>Circoviridae</taxon>
        <taxon>Circovirus</taxon>
        <taxon>Circovirus parrot</taxon>
    </lineage>
</organism>